<evidence type="ECO:0000256" key="7">
    <source>
        <dbReference type="SAM" id="Phobius"/>
    </source>
</evidence>
<sequence length="266" mass="30687">MKIKTYRRTAQILTVFAIFFIPLLNVYELYFVKGTFISMDIGDAAMADPLAVFQSMLAAGRVNEYMLGSVIIPVVLMLLLGRVWCSWFCPYYLCAELMTWLRKKLKMKPYKPVYKDTVPVRQSKFRYIFLFIGLVLMCIAGVPILNLISAPGIISTQAMLIVKFHYVTFELVFVLVLLVLELFYFRFWCRLFCPTGTFLSFFRWKKGMTVEKVRSECSDCLSCVRSCPMMINPMTMGASSHCNNCGDCVDICPDNRKEDTLKFTFK</sequence>
<evidence type="ECO:0000313" key="10">
    <source>
        <dbReference type="Proteomes" id="UP000294614"/>
    </source>
</evidence>
<evidence type="ECO:0000259" key="8">
    <source>
        <dbReference type="PROSITE" id="PS51379"/>
    </source>
</evidence>
<dbReference type="PANTHER" id="PTHR30176:SF3">
    <property type="entry name" value="FERREDOXIN-TYPE PROTEIN NAPH"/>
    <property type="match status" value="1"/>
</dbReference>
<dbReference type="GO" id="GO:0005886">
    <property type="term" value="C:plasma membrane"/>
    <property type="evidence" value="ECO:0007669"/>
    <property type="project" value="TreeGrafter"/>
</dbReference>
<dbReference type="Proteomes" id="UP000294614">
    <property type="component" value="Unassembled WGS sequence"/>
</dbReference>
<proteinExistence type="predicted"/>
<evidence type="ECO:0000256" key="1">
    <source>
        <dbReference type="ARBA" id="ARBA00022448"/>
    </source>
</evidence>
<dbReference type="GO" id="GO:0051539">
    <property type="term" value="F:4 iron, 4 sulfur cluster binding"/>
    <property type="evidence" value="ECO:0007669"/>
    <property type="project" value="UniProtKB-KW"/>
</dbReference>
<organism evidence="9 10">
    <name type="scientific">Seleniivibrio woodruffii</name>
    <dbReference type="NCBI Taxonomy" id="1078050"/>
    <lineage>
        <taxon>Bacteria</taxon>
        <taxon>Pseudomonadati</taxon>
        <taxon>Deferribacterota</taxon>
        <taxon>Deferribacteres</taxon>
        <taxon>Deferribacterales</taxon>
        <taxon>Geovibrionaceae</taxon>
        <taxon>Seleniivibrio</taxon>
    </lineage>
</organism>
<evidence type="ECO:0000256" key="5">
    <source>
        <dbReference type="ARBA" id="ARBA00023004"/>
    </source>
</evidence>
<dbReference type="EMBL" id="SMGG01000003">
    <property type="protein sequence ID" value="TCK62102.1"/>
    <property type="molecule type" value="Genomic_DNA"/>
</dbReference>
<keyword evidence="7" id="KW-1133">Transmembrane helix</keyword>
<keyword evidence="6" id="KW-0411">Iron-sulfur</keyword>
<dbReference type="RefSeq" id="WP_132871900.1">
    <property type="nucleotide sequence ID" value="NZ_JAJUHT010000002.1"/>
</dbReference>
<keyword evidence="5" id="KW-0408">Iron</keyword>
<keyword evidence="7" id="KW-0472">Membrane</keyword>
<keyword evidence="7" id="KW-0812">Transmembrane</keyword>
<dbReference type="InterPro" id="IPR017896">
    <property type="entry name" value="4Fe4S_Fe-S-bd"/>
</dbReference>
<comment type="caution">
    <text evidence="9">The sequence shown here is derived from an EMBL/GenBank/DDBJ whole genome shotgun (WGS) entry which is preliminary data.</text>
</comment>
<keyword evidence="10" id="KW-1185">Reference proteome</keyword>
<dbReference type="InterPro" id="IPR051684">
    <property type="entry name" value="Electron_Trans/Redox"/>
</dbReference>
<feature type="transmembrane region" description="Helical" evidence="7">
    <location>
        <begin position="127"/>
        <end position="154"/>
    </location>
</feature>
<protein>
    <submittedName>
        <fullName evidence="9">Ferredoxin-type protein NapH</fullName>
    </submittedName>
</protein>
<keyword evidence="4" id="KW-0249">Electron transport</keyword>
<dbReference type="AlphaFoldDB" id="A0A4R1KC60"/>
<gene>
    <name evidence="9" type="ORF">C8D98_0612</name>
</gene>
<evidence type="ECO:0000256" key="3">
    <source>
        <dbReference type="ARBA" id="ARBA00022723"/>
    </source>
</evidence>
<name>A0A4R1KC60_9BACT</name>
<dbReference type="PROSITE" id="PS00198">
    <property type="entry name" value="4FE4S_FER_1"/>
    <property type="match status" value="1"/>
</dbReference>
<dbReference type="InterPro" id="IPR017900">
    <property type="entry name" value="4Fe4S_Fe_S_CS"/>
</dbReference>
<keyword evidence="3" id="KW-0479">Metal-binding</keyword>
<dbReference type="Pfam" id="PF12801">
    <property type="entry name" value="Fer4_5"/>
    <property type="match status" value="2"/>
</dbReference>
<evidence type="ECO:0000256" key="6">
    <source>
        <dbReference type="ARBA" id="ARBA00023014"/>
    </source>
</evidence>
<feature type="transmembrane region" description="Helical" evidence="7">
    <location>
        <begin position="70"/>
        <end position="94"/>
    </location>
</feature>
<evidence type="ECO:0000256" key="2">
    <source>
        <dbReference type="ARBA" id="ARBA00022485"/>
    </source>
</evidence>
<reference evidence="9 10" key="1">
    <citation type="submission" date="2019-03" db="EMBL/GenBank/DDBJ databases">
        <title>Genomic Encyclopedia of Type Strains, Phase IV (KMG-IV): sequencing the most valuable type-strain genomes for metagenomic binning, comparative biology and taxonomic classification.</title>
        <authorList>
            <person name="Goeker M."/>
        </authorList>
    </citation>
    <scope>NUCLEOTIDE SEQUENCE [LARGE SCALE GENOMIC DNA]</scope>
    <source>
        <strain evidence="9 10">DSM 24984</strain>
    </source>
</reference>
<feature type="domain" description="4Fe-4S ferredoxin-type" evidence="8">
    <location>
        <begin position="232"/>
        <end position="262"/>
    </location>
</feature>
<dbReference type="GO" id="GO:0046872">
    <property type="term" value="F:metal ion binding"/>
    <property type="evidence" value="ECO:0007669"/>
    <property type="project" value="UniProtKB-KW"/>
</dbReference>
<accession>A0A4R1KC60</accession>
<evidence type="ECO:0000256" key="4">
    <source>
        <dbReference type="ARBA" id="ARBA00022982"/>
    </source>
</evidence>
<dbReference type="OrthoDB" id="9811700at2"/>
<dbReference type="PANTHER" id="PTHR30176">
    <property type="entry name" value="FERREDOXIN-TYPE PROTEIN NAPH"/>
    <property type="match status" value="1"/>
</dbReference>
<evidence type="ECO:0000313" key="9">
    <source>
        <dbReference type="EMBL" id="TCK62102.1"/>
    </source>
</evidence>
<dbReference type="PROSITE" id="PS51379">
    <property type="entry name" value="4FE4S_FER_2"/>
    <property type="match status" value="1"/>
</dbReference>
<dbReference type="SUPFAM" id="SSF54862">
    <property type="entry name" value="4Fe-4S ferredoxins"/>
    <property type="match status" value="1"/>
</dbReference>
<feature type="transmembrane region" description="Helical" evidence="7">
    <location>
        <begin position="166"/>
        <end position="185"/>
    </location>
</feature>
<keyword evidence="2" id="KW-0004">4Fe-4S</keyword>
<keyword evidence="1" id="KW-0813">Transport</keyword>
<feature type="transmembrane region" description="Helical" evidence="7">
    <location>
        <begin position="12"/>
        <end position="32"/>
    </location>
</feature>